<keyword evidence="1" id="KW-0812">Transmembrane</keyword>
<evidence type="ECO:0000313" key="2">
    <source>
        <dbReference type="EMBL" id="GFY00678.1"/>
    </source>
</evidence>
<feature type="transmembrane region" description="Helical" evidence="1">
    <location>
        <begin position="21"/>
        <end position="41"/>
    </location>
</feature>
<protein>
    <submittedName>
        <fullName evidence="2">Uncharacterized protein</fullName>
    </submittedName>
</protein>
<organism evidence="2 3">
    <name type="scientific">Trichonephila clavipes</name>
    <name type="common">Golden silk orbweaver</name>
    <name type="synonym">Nephila clavipes</name>
    <dbReference type="NCBI Taxonomy" id="2585209"/>
    <lineage>
        <taxon>Eukaryota</taxon>
        <taxon>Metazoa</taxon>
        <taxon>Ecdysozoa</taxon>
        <taxon>Arthropoda</taxon>
        <taxon>Chelicerata</taxon>
        <taxon>Arachnida</taxon>
        <taxon>Araneae</taxon>
        <taxon>Araneomorphae</taxon>
        <taxon>Entelegynae</taxon>
        <taxon>Araneoidea</taxon>
        <taxon>Nephilidae</taxon>
        <taxon>Trichonephila</taxon>
    </lineage>
</organism>
<gene>
    <name evidence="2" type="ORF">TNCV_2140721</name>
</gene>
<keyword evidence="1" id="KW-0472">Membrane</keyword>
<reference evidence="2" key="1">
    <citation type="submission" date="2020-08" db="EMBL/GenBank/DDBJ databases">
        <title>Multicomponent nature underlies the extraordinary mechanical properties of spider dragline silk.</title>
        <authorList>
            <person name="Kono N."/>
            <person name="Nakamura H."/>
            <person name="Mori M."/>
            <person name="Yoshida Y."/>
            <person name="Ohtoshi R."/>
            <person name="Malay A.D."/>
            <person name="Moran D.A.P."/>
            <person name="Tomita M."/>
            <person name="Numata K."/>
            <person name="Arakawa K."/>
        </authorList>
    </citation>
    <scope>NUCLEOTIDE SEQUENCE</scope>
</reference>
<keyword evidence="3" id="KW-1185">Reference proteome</keyword>
<proteinExistence type="predicted"/>
<accession>A0A8X6S541</accession>
<evidence type="ECO:0000313" key="3">
    <source>
        <dbReference type="Proteomes" id="UP000887159"/>
    </source>
</evidence>
<dbReference type="Proteomes" id="UP000887159">
    <property type="component" value="Unassembled WGS sequence"/>
</dbReference>
<dbReference type="AlphaFoldDB" id="A0A8X6S541"/>
<sequence>MPPDRRCQFEAHVIHRGKGPVLLSVITAVLSTVQVTVRFGLVPSQLLGNKPGVEVTDSLLFPFQPFERTWGSTNIHRVFPGHTDTRHLQTSMSSLGLSLSLSLNPRSYGKAVSVIIHYTGGAYVFLDGVVRLKISDEVNSKSFHHCTPHQQLPNRSSFDRTTNYRVELICVKSVEAQSPLIGVVWKFGELAQMSLS</sequence>
<comment type="caution">
    <text evidence="2">The sequence shown here is derived from an EMBL/GenBank/DDBJ whole genome shotgun (WGS) entry which is preliminary data.</text>
</comment>
<name>A0A8X6S541_TRICX</name>
<evidence type="ECO:0000256" key="1">
    <source>
        <dbReference type="SAM" id="Phobius"/>
    </source>
</evidence>
<keyword evidence="1" id="KW-1133">Transmembrane helix</keyword>
<dbReference type="EMBL" id="BMAU01021221">
    <property type="protein sequence ID" value="GFY00678.1"/>
    <property type="molecule type" value="Genomic_DNA"/>
</dbReference>